<feature type="disulfide bond" evidence="12">
    <location>
        <begin position="374"/>
        <end position="404"/>
    </location>
</feature>
<feature type="active site" evidence="10">
    <location>
        <position position="459"/>
    </location>
</feature>
<dbReference type="GO" id="GO:0005783">
    <property type="term" value="C:endoplasmic reticulum"/>
    <property type="evidence" value="ECO:0007669"/>
    <property type="project" value="TreeGrafter"/>
</dbReference>
<dbReference type="GO" id="GO:0004571">
    <property type="term" value="F:mannosyl-oligosaccharide 1,2-alpha-mannosidase activity"/>
    <property type="evidence" value="ECO:0007669"/>
    <property type="project" value="UniProtKB-EC"/>
</dbReference>
<feature type="active site" description="Proton donor" evidence="10">
    <location>
        <position position="418"/>
    </location>
</feature>
<dbReference type="PANTHER" id="PTHR11742:SF55">
    <property type="entry name" value="ENDOPLASMIC RETICULUM MANNOSYL-OLIGOSACCHARIDE 1,2-ALPHA-MANNOSIDASE"/>
    <property type="match status" value="1"/>
</dbReference>
<evidence type="ECO:0000256" key="8">
    <source>
        <dbReference type="ARBA" id="ARBA00047669"/>
    </source>
</evidence>
<dbReference type="InterPro" id="IPR012341">
    <property type="entry name" value="6hp_glycosidase-like_sf"/>
</dbReference>
<feature type="active site" evidence="10">
    <location>
        <position position="309"/>
    </location>
</feature>
<comment type="cofactor">
    <cofactor evidence="1 11">
        <name>Ca(2+)</name>
        <dbReference type="ChEBI" id="CHEBI:29108"/>
    </cofactor>
</comment>
<keyword evidence="13" id="KW-0326">Glycosidase</keyword>
<dbReference type="GO" id="GO:0005975">
    <property type="term" value="P:carbohydrate metabolic process"/>
    <property type="evidence" value="ECO:0007669"/>
    <property type="project" value="InterPro"/>
</dbReference>
<comment type="catalytic activity">
    <reaction evidence="9">
        <text>N(4)-(alpha-D-Man-(1-&gt;2)-alpha-D-Man-(1-&gt;2)-alpha-D-Man-(1-&gt;3)-[alpha-D-Man-(1-&gt;2)-alpha-D-Man-(1-&gt;3)-[alpha-D-Man-(1-&gt;2)-alpha-D-Man-(1-&gt;6)]-alpha-D-Man-(1-&gt;6)]-beta-D-Man-(1-&gt;4)-beta-D-GlcNAc-(1-&gt;4)-beta-D-GlcNAc)-L-asparaginyl-[protein] (N-glucan mannose isomer 9A1,2,3B1,2,3) + 4 H2O = N(4)-(alpha-D-Man-(1-&gt;3)-[alpha-D-Man-(1-&gt;3)-[alpha-D-Man-(1-&gt;6)]-alpha-D-Man-(1-&gt;6)]-beta-D-Man-(1-&gt;4)-beta-D-GlcNAc-(1-&gt;4)-beta-D-GlcNAc)-L-asparaginyl-[protein] (N-glucan mannose isomer 5A1,2) + 4 beta-D-mannose</text>
        <dbReference type="Rhea" id="RHEA:56008"/>
        <dbReference type="Rhea" id="RHEA-COMP:14356"/>
        <dbReference type="Rhea" id="RHEA-COMP:14367"/>
        <dbReference type="ChEBI" id="CHEBI:15377"/>
        <dbReference type="ChEBI" id="CHEBI:28563"/>
        <dbReference type="ChEBI" id="CHEBI:59087"/>
        <dbReference type="ChEBI" id="CHEBI:139493"/>
        <dbReference type="EC" id="3.2.1.113"/>
    </reaction>
</comment>
<dbReference type="GO" id="GO:0005509">
    <property type="term" value="F:calcium ion binding"/>
    <property type="evidence" value="ECO:0007669"/>
    <property type="project" value="InterPro"/>
</dbReference>
<keyword evidence="6 11" id="KW-0106">Calcium</keyword>
<keyword evidence="5 13" id="KW-0378">Hydrolase</keyword>
<keyword evidence="16" id="KW-1185">Reference proteome</keyword>
<evidence type="ECO:0000256" key="1">
    <source>
        <dbReference type="ARBA" id="ARBA00001913"/>
    </source>
</evidence>
<feature type="active site" description="Proton donor" evidence="10">
    <location>
        <position position="176"/>
    </location>
</feature>
<keyword evidence="4 11" id="KW-0479">Metal-binding</keyword>
<evidence type="ECO:0000256" key="13">
    <source>
        <dbReference type="RuleBase" id="RU361193"/>
    </source>
</evidence>
<evidence type="ECO:0000256" key="2">
    <source>
        <dbReference type="ARBA" id="ARBA00004922"/>
    </source>
</evidence>
<evidence type="ECO:0000256" key="12">
    <source>
        <dbReference type="PIRSR" id="PIRSR601382-3"/>
    </source>
</evidence>
<dbReference type="Proteomes" id="UP000646827">
    <property type="component" value="Unassembled WGS sequence"/>
</dbReference>
<dbReference type="InterPro" id="IPR001382">
    <property type="entry name" value="Glyco_hydro_47"/>
</dbReference>
<keyword evidence="7 12" id="KW-1015">Disulfide bond</keyword>
<accession>A0A8H7VLK6</accession>
<feature type="chain" id="PRO_5034604492" description="alpha-1,2-Mannosidase" evidence="14">
    <location>
        <begin position="25"/>
        <end position="555"/>
    </location>
</feature>
<dbReference type="InterPro" id="IPR050749">
    <property type="entry name" value="Glycosyl_Hydrolase_47"/>
</dbReference>
<comment type="similarity">
    <text evidence="3 13">Belongs to the glycosyl hydrolase 47 family.</text>
</comment>
<evidence type="ECO:0000256" key="9">
    <source>
        <dbReference type="ARBA" id="ARBA00048605"/>
    </source>
</evidence>
<evidence type="ECO:0000256" key="5">
    <source>
        <dbReference type="ARBA" id="ARBA00022801"/>
    </source>
</evidence>
<evidence type="ECO:0000256" key="11">
    <source>
        <dbReference type="PIRSR" id="PIRSR601382-2"/>
    </source>
</evidence>
<feature type="signal peptide" evidence="14">
    <location>
        <begin position="1"/>
        <end position="24"/>
    </location>
</feature>
<dbReference type="EC" id="3.2.1.-" evidence="13"/>
<name>A0A8H7VLK6_9FUNG</name>
<comment type="catalytic activity">
    <reaction evidence="8">
        <text>N(4)-(alpha-D-Man-(1-&gt;2)-alpha-D-Man-(1-&gt;2)-alpha-D-Man-(1-&gt;3)-[alpha-D-Man-(1-&gt;3)-[alpha-D-Man-(1-&gt;2)-alpha-D-Man-(1-&gt;6)]-alpha-D-Man-(1-&gt;6)]-beta-D-Man-(1-&gt;4)-beta-D-GlcNAc-(1-&gt;4)-beta-D-GlcNAc)-L-asparaginyl-[protein] (N-glucan mannose isomer 8A1,2,3B1,3) + 3 H2O = N(4)-(alpha-D-Man-(1-&gt;3)-[alpha-D-Man-(1-&gt;3)-[alpha-D-Man-(1-&gt;6)]-alpha-D-Man-(1-&gt;6)]-beta-D-Man-(1-&gt;4)-beta-D-GlcNAc-(1-&gt;4)-beta-D-GlcNAc)-L-asparaginyl-[protein] (N-glucan mannose isomer 5A1,2) + 3 beta-D-mannose</text>
        <dbReference type="Rhea" id="RHEA:56028"/>
        <dbReference type="Rhea" id="RHEA-COMP:14358"/>
        <dbReference type="Rhea" id="RHEA-COMP:14367"/>
        <dbReference type="ChEBI" id="CHEBI:15377"/>
        <dbReference type="ChEBI" id="CHEBI:28563"/>
        <dbReference type="ChEBI" id="CHEBI:59087"/>
        <dbReference type="ChEBI" id="CHEBI:60628"/>
        <dbReference type="EC" id="3.2.1.113"/>
    </reaction>
</comment>
<dbReference type="GO" id="GO:0036503">
    <property type="term" value="P:ERAD pathway"/>
    <property type="evidence" value="ECO:0007669"/>
    <property type="project" value="UniProtKB-ARBA"/>
</dbReference>
<comment type="caution">
    <text evidence="15">The sequence shown here is derived from an EMBL/GenBank/DDBJ whole genome shotgun (WGS) entry which is preliminary data.</text>
</comment>
<evidence type="ECO:0000256" key="4">
    <source>
        <dbReference type="ARBA" id="ARBA00022723"/>
    </source>
</evidence>
<proteinExistence type="inferred from homology"/>
<comment type="pathway">
    <text evidence="2">Protein modification; protein glycosylation.</text>
</comment>
<dbReference type="Pfam" id="PF01532">
    <property type="entry name" value="Glyco_hydro_47"/>
    <property type="match status" value="1"/>
</dbReference>
<evidence type="ECO:0000256" key="3">
    <source>
        <dbReference type="ARBA" id="ARBA00007658"/>
    </source>
</evidence>
<evidence type="ECO:0000256" key="10">
    <source>
        <dbReference type="PIRSR" id="PIRSR601382-1"/>
    </source>
</evidence>
<organism evidence="15 16">
    <name type="scientific">Circinella minor</name>
    <dbReference type="NCBI Taxonomy" id="1195481"/>
    <lineage>
        <taxon>Eukaryota</taxon>
        <taxon>Fungi</taxon>
        <taxon>Fungi incertae sedis</taxon>
        <taxon>Mucoromycota</taxon>
        <taxon>Mucoromycotina</taxon>
        <taxon>Mucoromycetes</taxon>
        <taxon>Mucorales</taxon>
        <taxon>Lichtheimiaceae</taxon>
        <taxon>Circinella</taxon>
    </lineage>
</organism>
<dbReference type="InterPro" id="IPR036026">
    <property type="entry name" value="Seven-hairpin_glycosidases"/>
</dbReference>
<gene>
    <name evidence="15" type="ORF">INT45_006491</name>
</gene>
<dbReference type="AlphaFoldDB" id="A0A8H7VLK6"/>
<evidence type="ECO:0000313" key="16">
    <source>
        <dbReference type="Proteomes" id="UP000646827"/>
    </source>
</evidence>
<dbReference type="EMBL" id="JAEPRB010000123">
    <property type="protein sequence ID" value="KAG2220958.1"/>
    <property type="molecule type" value="Genomic_DNA"/>
</dbReference>
<dbReference type="SUPFAM" id="SSF48225">
    <property type="entry name" value="Seven-hairpin glycosidases"/>
    <property type="match status" value="1"/>
</dbReference>
<feature type="binding site" evidence="11">
    <location>
        <position position="551"/>
    </location>
    <ligand>
        <name>Ca(2+)</name>
        <dbReference type="ChEBI" id="CHEBI:29108"/>
    </ligand>
</feature>
<dbReference type="PANTHER" id="PTHR11742">
    <property type="entry name" value="MANNOSYL-OLIGOSACCHARIDE ALPHA-1,2-MANNOSIDASE-RELATED"/>
    <property type="match status" value="1"/>
</dbReference>
<dbReference type="OrthoDB" id="8118055at2759"/>
<protein>
    <recommendedName>
        <fullName evidence="13">alpha-1,2-Mannosidase</fullName>
        <ecNumber evidence="13">3.2.1.-</ecNumber>
    </recommendedName>
</protein>
<sequence length="555" mass="63349">MLITTNHQSILLLCLASSITLSHGAPQQQQQQQRPVYTDHYFQPSKIQKENYDPYIPRPTPIVDENIAPVEYYPSRMNEKLPDAHQLTLTEKQQYIKDAMVFAWDGYRTFSWGSDENRPVSNRPVNTRNGWGASIVDGIDTLYIMGLYGEFNEARDYIANINWDVTHDSHLVQVFETTIRYVGGLLSAYELSGDEMFVQKTVELVDRLLPAFDTPTGIPYQYVNFKTGKGVKSGFPDGASCLAELGTVQLEFTRLSEITGDWTYHHVGQRVYTTFVQLKTNQPGLFPHLINPDTGDAVGDYISWGGMADSFYEYLIKQYVMSGGKDDQMKEMVIQSIRSMKKYLIARPKGHPEIALLADLNGETQTPKMDELACFAPGNLLLAARTIPELTDIEELASDMMHGCYNAWTSTRTGIAPEVFAYMDEEGSTVVGNLTGRREYLSKTYGVFPLVSSYILRPETIESIFYFYRFTHDRRYQDMAWDIFNSIHTYCRANSGFSGIGNVDAYYPNWDDRQESFFFAETLKYLYLLFDDDNDSSEQQQLSLNEWCSSTNTSF</sequence>
<dbReference type="PRINTS" id="PR00747">
    <property type="entry name" value="GLYHDRLASE47"/>
</dbReference>
<dbReference type="Gene3D" id="1.50.10.10">
    <property type="match status" value="1"/>
</dbReference>
<evidence type="ECO:0000313" key="15">
    <source>
        <dbReference type="EMBL" id="KAG2220958.1"/>
    </source>
</evidence>
<reference evidence="15 16" key="1">
    <citation type="submission" date="2020-12" db="EMBL/GenBank/DDBJ databases">
        <title>Metabolic potential, ecology and presence of endohyphal bacteria is reflected in genomic diversity of Mucoromycotina.</title>
        <authorList>
            <person name="Muszewska A."/>
            <person name="Okrasinska A."/>
            <person name="Steczkiewicz K."/>
            <person name="Drgas O."/>
            <person name="Orlowska M."/>
            <person name="Perlinska-Lenart U."/>
            <person name="Aleksandrzak-Piekarczyk T."/>
            <person name="Szatraj K."/>
            <person name="Zielenkiewicz U."/>
            <person name="Pilsyk S."/>
            <person name="Malc E."/>
            <person name="Mieczkowski P."/>
            <person name="Kruszewska J.S."/>
            <person name="Biernat P."/>
            <person name="Pawlowska J."/>
        </authorList>
    </citation>
    <scope>NUCLEOTIDE SEQUENCE [LARGE SCALE GENOMIC DNA]</scope>
    <source>
        <strain evidence="15 16">CBS 142.35</strain>
    </source>
</reference>
<evidence type="ECO:0000256" key="14">
    <source>
        <dbReference type="SAM" id="SignalP"/>
    </source>
</evidence>
<evidence type="ECO:0000256" key="7">
    <source>
        <dbReference type="ARBA" id="ARBA00023157"/>
    </source>
</evidence>
<dbReference type="GO" id="GO:0016020">
    <property type="term" value="C:membrane"/>
    <property type="evidence" value="ECO:0007669"/>
    <property type="project" value="InterPro"/>
</dbReference>
<evidence type="ECO:0000256" key="6">
    <source>
        <dbReference type="ARBA" id="ARBA00022837"/>
    </source>
</evidence>
<keyword evidence="14" id="KW-0732">Signal</keyword>